<dbReference type="Proteomes" id="UP000002601">
    <property type="component" value="Chromosome"/>
</dbReference>
<dbReference type="NCBIfam" id="TIGR04372">
    <property type="entry name" value="glycosyl_04372"/>
    <property type="match status" value="1"/>
</dbReference>
<organism evidence="1 2">
    <name type="scientific">Maridesulfovibrio salexigens (strain ATCC 14822 / DSM 2638 / NCIMB 8403 / VKM B-1763)</name>
    <name type="common">Desulfovibrio salexigens</name>
    <dbReference type="NCBI Taxonomy" id="526222"/>
    <lineage>
        <taxon>Bacteria</taxon>
        <taxon>Pseudomonadati</taxon>
        <taxon>Thermodesulfobacteriota</taxon>
        <taxon>Desulfovibrionia</taxon>
        <taxon>Desulfovibrionales</taxon>
        <taxon>Desulfovibrionaceae</taxon>
        <taxon>Maridesulfovibrio</taxon>
    </lineage>
</organism>
<dbReference type="STRING" id="526222.Desal_0573"/>
<gene>
    <name evidence="1" type="ordered locus">Desal_0573</name>
</gene>
<proteinExistence type="predicted"/>
<sequence length="514" mass="58834">MADRKRLLIIGTAQQCHIENFLNSVDRNKTEVQLLLPERDRGAFNDEKTTYFSGAFHPFFLPLLRTIISFRPHETVIVCGMTYDHDNVVRAVLFYANFYNLRIQTCIRNELFAADSDLKHGPIKEICKWAGLGAIALLIKAVSIFKPVRIGEIYSSRLGHLALDCELYLSEKELGRHDGYLDLFYFKDGQVANQTLGKLFSRKMHINKNFRYLLEAVNFFNLTDKHALKLNTRKISLGRDYECLIQQTDTHVSFTSAEKERGRQEIATLGLDPDRPHVCLLGRDSAFLYQTMPESDGDMQEPRNMDISTLKAGAEELLRLGYNVIRIGSIVQEPLKIEHPNFADYASSGKQNDFMDVYLPATCYFFAGAQSGPMHVANTFRIPCLRINVVRLEVIEYCSPEDLALFKLIRSESSGRILSIPEIINAGISKCPIENFADSDFTVIDNTEDELLEAIKEMHLRMNGEWKTTAAETRLQQHYRSYLKVSNYNTRFETPISSYFLKKHADKLFNSKDS</sequence>
<evidence type="ECO:0008006" key="3">
    <source>
        <dbReference type="Google" id="ProtNLM"/>
    </source>
</evidence>
<dbReference type="HOGENOM" id="CLU_041005_0_0_7"/>
<name>C6BXT1_MARSD</name>
<reference evidence="1 2" key="1">
    <citation type="submission" date="2009-06" db="EMBL/GenBank/DDBJ databases">
        <title>Complete sequence of Desulfovibrio salexigens DSM 2638.</title>
        <authorList>
            <consortium name="US DOE Joint Genome Institute"/>
            <person name="Lucas S."/>
            <person name="Copeland A."/>
            <person name="Lapidus A."/>
            <person name="Glavina del Rio T."/>
            <person name="Tice H."/>
            <person name="Bruce D."/>
            <person name="Goodwin L."/>
            <person name="Pitluck S."/>
            <person name="Munk A.C."/>
            <person name="Brettin T."/>
            <person name="Detter J.C."/>
            <person name="Han C."/>
            <person name="Tapia R."/>
            <person name="Larimer F."/>
            <person name="Land M."/>
            <person name="Hauser L."/>
            <person name="Kyrpides N."/>
            <person name="Anderson I."/>
            <person name="Wall J.D."/>
            <person name="Arkin A.P."/>
            <person name="Dehal P."/>
            <person name="Chivian D."/>
            <person name="Giles B."/>
            <person name="Hazen T.C."/>
        </authorList>
    </citation>
    <scope>NUCLEOTIDE SEQUENCE [LARGE SCALE GENOMIC DNA]</scope>
    <source>
        <strain evidence="2">ATCC 14822 / DSM 2638 / NCIMB 8403 / VKM B-1763</strain>
    </source>
</reference>
<dbReference type="InterPro" id="IPR030808">
    <property type="entry name" value="Glycosyl_04372"/>
</dbReference>
<keyword evidence="2" id="KW-1185">Reference proteome</keyword>
<protein>
    <recommendedName>
        <fullName evidence="3">TIGR04372 family glycosyltransferase</fullName>
    </recommendedName>
</protein>
<dbReference type="AlphaFoldDB" id="C6BXT1"/>
<accession>C6BXT1</accession>
<dbReference type="RefSeq" id="WP_015850458.1">
    <property type="nucleotide sequence ID" value="NC_012881.1"/>
</dbReference>
<evidence type="ECO:0000313" key="2">
    <source>
        <dbReference type="Proteomes" id="UP000002601"/>
    </source>
</evidence>
<evidence type="ECO:0000313" key="1">
    <source>
        <dbReference type="EMBL" id="ACS78639.1"/>
    </source>
</evidence>
<dbReference type="EMBL" id="CP001649">
    <property type="protein sequence ID" value="ACS78639.1"/>
    <property type="molecule type" value="Genomic_DNA"/>
</dbReference>
<dbReference type="KEGG" id="dsa:Desal_0573"/>
<dbReference type="OrthoDB" id="5442509at2"/>
<dbReference type="eggNOG" id="COG0859">
    <property type="taxonomic scope" value="Bacteria"/>
</dbReference>